<keyword evidence="8" id="KW-1185">Reference proteome</keyword>
<keyword evidence="2" id="KW-1003">Cell membrane</keyword>
<evidence type="ECO:0000256" key="1">
    <source>
        <dbReference type="ARBA" id="ARBA00004651"/>
    </source>
</evidence>
<comment type="caution">
    <text evidence="7">The sequence shown here is derived from an EMBL/GenBank/DDBJ whole genome shotgun (WGS) entry which is preliminary data.</text>
</comment>
<keyword evidence="3 6" id="KW-0812">Transmembrane</keyword>
<evidence type="ECO:0000313" key="8">
    <source>
        <dbReference type="Proteomes" id="UP000553963"/>
    </source>
</evidence>
<dbReference type="EMBL" id="JACIDS010000004">
    <property type="protein sequence ID" value="MBB3931977.1"/>
    <property type="molecule type" value="Genomic_DNA"/>
</dbReference>
<dbReference type="GO" id="GO:0033228">
    <property type="term" value="P:cysteine export across plasma membrane"/>
    <property type="evidence" value="ECO:0007669"/>
    <property type="project" value="TreeGrafter"/>
</dbReference>
<dbReference type="RefSeq" id="WP_183399658.1">
    <property type="nucleotide sequence ID" value="NZ_JACIDS010000004.1"/>
</dbReference>
<reference evidence="7 8" key="1">
    <citation type="submission" date="2020-08" db="EMBL/GenBank/DDBJ databases">
        <title>Genomic Encyclopedia of Type Strains, Phase IV (KMG-IV): sequencing the most valuable type-strain genomes for metagenomic binning, comparative biology and taxonomic classification.</title>
        <authorList>
            <person name="Goeker M."/>
        </authorList>
    </citation>
    <scope>NUCLEOTIDE SEQUENCE [LARGE SCALE GENOMIC DNA]</scope>
    <source>
        <strain evidence="7 8">DSM 25966</strain>
    </source>
</reference>
<sequence length="186" mass="18801">MVTFGFIAASTALLLTPGPTNTILAACGASAGFRKAAVLPLAEALGYAVAIGIFVACASLVRADPVAMGAIRLIAAVWLAYSAYRLWVEPFPRGGSGGRSSFARVLLTTMVNPKAMLVGTILIPGDVGGAAPLWIGTYVALSIAAGMGWVLLGALLPQGIRKHAYKAAAIVLGGFSIAAVASMASI</sequence>
<dbReference type="InterPro" id="IPR001123">
    <property type="entry name" value="LeuE-type"/>
</dbReference>
<dbReference type="PANTHER" id="PTHR30086:SF20">
    <property type="entry name" value="ARGININE EXPORTER PROTEIN ARGO-RELATED"/>
    <property type="match status" value="1"/>
</dbReference>
<evidence type="ECO:0000256" key="5">
    <source>
        <dbReference type="ARBA" id="ARBA00023136"/>
    </source>
</evidence>
<feature type="transmembrane region" description="Helical" evidence="6">
    <location>
        <begin position="44"/>
        <end position="63"/>
    </location>
</feature>
<evidence type="ECO:0000256" key="4">
    <source>
        <dbReference type="ARBA" id="ARBA00022989"/>
    </source>
</evidence>
<organism evidence="7 8">
    <name type="scientific">Kaistia hirudinis</name>
    <dbReference type="NCBI Taxonomy" id="1293440"/>
    <lineage>
        <taxon>Bacteria</taxon>
        <taxon>Pseudomonadati</taxon>
        <taxon>Pseudomonadota</taxon>
        <taxon>Alphaproteobacteria</taxon>
        <taxon>Hyphomicrobiales</taxon>
        <taxon>Kaistiaceae</taxon>
        <taxon>Kaistia</taxon>
    </lineage>
</organism>
<comment type="subcellular location">
    <subcellularLocation>
        <location evidence="1">Cell membrane</location>
        <topology evidence="1">Multi-pass membrane protein</topology>
    </subcellularLocation>
</comment>
<evidence type="ECO:0000256" key="3">
    <source>
        <dbReference type="ARBA" id="ARBA00022692"/>
    </source>
</evidence>
<dbReference type="GO" id="GO:0005886">
    <property type="term" value="C:plasma membrane"/>
    <property type="evidence" value="ECO:0007669"/>
    <property type="project" value="UniProtKB-SubCell"/>
</dbReference>
<dbReference type="PANTHER" id="PTHR30086">
    <property type="entry name" value="ARGININE EXPORTER PROTEIN ARGO"/>
    <property type="match status" value="1"/>
</dbReference>
<keyword evidence="5 6" id="KW-0472">Membrane</keyword>
<evidence type="ECO:0000313" key="7">
    <source>
        <dbReference type="EMBL" id="MBB3931977.1"/>
    </source>
</evidence>
<name>A0A840ASF8_9HYPH</name>
<evidence type="ECO:0000256" key="2">
    <source>
        <dbReference type="ARBA" id="ARBA00022475"/>
    </source>
</evidence>
<proteinExistence type="predicted"/>
<feature type="transmembrane region" description="Helical" evidence="6">
    <location>
        <begin position="133"/>
        <end position="155"/>
    </location>
</feature>
<feature type="transmembrane region" description="Helical" evidence="6">
    <location>
        <begin position="167"/>
        <end position="185"/>
    </location>
</feature>
<dbReference type="Proteomes" id="UP000553963">
    <property type="component" value="Unassembled WGS sequence"/>
</dbReference>
<keyword evidence="4 6" id="KW-1133">Transmembrane helix</keyword>
<dbReference type="AlphaFoldDB" id="A0A840ASF8"/>
<protein>
    <submittedName>
        <fullName evidence="7">Threonine/homoserine/homoserine lactone efflux protein</fullName>
    </submittedName>
</protein>
<dbReference type="GO" id="GO:0015171">
    <property type="term" value="F:amino acid transmembrane transporter activity"/>
    <property type="evidence" value="ECO:0007669"/>
    <property type="project" value="TreeGrafter"/>
</dbReference>
<accession>A0A840ASF8</accession>
<feature type="transmembrane region" description="Helical" evidence="6">
    <location>
        <begin position="70"/>
        <end position="87"/>
    </location>
</feature>
<gene>
    <name evidence="7" type="ORF">GGR25_003035</name>
</gene>
<evidence type="ECO:0000256" key="6">
    <source>
        <dbReference type="SAM" id="Phobius"/>
    </source>
</evidence>